<reference evidence="6" key="2">
    <citation type="submission" date="2020-04" db="EMBL/GenBank/DDBJ databases">
        <authorList>
            <consortium name="NCBI Genome Project"/>
        </authorList>
    </citation>
    <scope>NUCLEOTIDE SEQUENCE</scope>
    <source>
        <strain evidence="6">CBS 342.82</strain>
    </source>
</reference>
<comment type="subcellular location">
    <subcellularLocation>
        <location evidence="1">Nucleus</location>
    </subcellularLocation>
</comment>
<feature type="compositionally biased region" description="Basic and acidic residues" evidence="3">
    <location>
        <begin position="167"/>
        <end position="182"/>
    </location>
</feature>
<feature type="region of interest" description="Disordered" evidence="3">
    <location>
        <begin position="1"/>
        <end position="312"/>
    </location>
</feature>
<dbReference type="Proteomes" id="UP000504637">
    <property type="component" value="Unplaced"/>
</dbReference>
<organism evidence="6">
    <name type="scientific">Dissoconium aciculare CBS 342.82</name>
    <dbReference type="NCBI Taxonomy" id="1314786"/>
    <lineage>
        <taxon>Eukaryota</taxon>
        <taxon>Fungi</taxon>
        <taxon>Dikarya</taxon>
        <taxon>Ascomycota</taxon>
        <taxon>Pezizomycotina</taxon>
        <taxon>Dothideomycetes</taxon>
        <taxon>Dothideomycetidae</taxon>
        <taxon>Mycosphaerellales</taxon>
        <taxon>Dissoconiaceae</taxon>
        <taxon>Dissoconium</taxon>
    </lineage>
</organism>
<dbReference type="InterPro" id="IPR045255">
    <property type="entry name" value="RanBP1-like"/>
</dbReference>
<dbReference type="PROSITE" id="PS50196">
    <property type="entry name" value="RANBD1"/>
    <property type="match status" value="1"/>
</dbReference>
<feature type="region of interest" description="Disordered" evidence="3">
    <location>
        <begin position="335"/>
        <end position="390"/>
    </location>
</feature>
<feature type="compositionally biased region" description="Polar residues" evidence="3">
    <location>
        <begin position="62"/>
        <end position="81"/>
    </location>
</feature>
<feature type="compositionally biased region" description="Basic and acidic residues" evidence="3">
    <location>
        <begin position="228"/>
        <end position="238"/>
    </location>
</feature>
<dbReference type="GO" id="GO:0005634">
    <property type="term" value="C:nucleus"/>
    <property type="evidence" value="ECO:0007669"/>
    <property type="project" value="UniProtKB-SubCell"/>
</dbReference>
<name>A0A6J3LVA5_9PEZI</name>
<evidence type="ECO:0000313" key="5">
    <source>
        <dbReference type="Proteomes" id="UP000504637"/>
    </source>
</evidence>
<feature type="compositionally biased region" description="Acidic residues" evidence="3">
    <location>
        <begin position="94"/>
        <end position="104"/>
    </location>
</feature>
<dbReference type="AlphaFoldDB" id="A0A6J3LVA5"/>
<feature type="compositionally biased region" description="Polar residues" evidence="3">
    <location>
        <begin position="278"/>
        <end position="291"/>
    </location>
</feature>
<dbReference type="Gene3D" id="2.30.29.30">
    <property type="entry name" value="Pleckstrin-homology domain (PH domain)/Phosphotyrosine-binding domain (PTB)"/>
    <property type="match status" value="1"/>
</dbReference>
<accession>A0A6J3LVA5</accession>
<reference evidence="6" key="3">
    <citation type="submission" date="2025-08" db="UniProtKB">
        <authorList>
            <consortium name="RefSeq"/>
        </authorList>
    </citation>
    <scope>IDENTIFICATION</scope>
    <source>
        <strain evidence="6">CBS 342.82</strain>
    </source>
</reference>
<reference evidence="6" key="1">
    <citation type="submission" date="2020-01" db="EMBL/GenBank/DDBJ databases">
        <authorList>
            <consortium name="DOE Joint Genome Institute"/>
            <person name="Haridas S."/>
            <person name="Albert R."/>
            <person name="Binder M."/>
            <person name="Bloem J."/>
            <person name="Labutti K."/>
            <person name="Salamov A."/>
            <person name="Andreopoulos B."/>
            <person name="Baker S.E."/>
            <person name="Barry K."/>
            <person name="Bills G."/>
            <person name="Bluhm B.H."/>
            <person name="Cannon C."/>
            <person name="Castanera R."/>
            <person name="Culley D.E."/>
            <person name="Daum C."/>
            <person name="Ezra D."/>
            <person name="Gonzalez J.B."/>
            <person name="Henrissat B."/>
            <person name="Kuo A."/>
            <person name="Liang C."/>
            <person name="Lipzen A."/>
            <person name="Lutzoni F."/>
            <person name="Magnuson J."/>
            <person name="Mondo S."/>
            <person name="Nolan M."/>
            <person name="Ohm R."/>
            <person name="Pangilinan J."/>
            <person name="Park H.-J."/>
            <person name="Ramirez L."/>
            <person name="Alfaro M."/>
            <person name="Sun H."/>
            <person name="Tritt A."/>
            <person name="Yoshinaga Y."/>
            <person name="Zwiers L.-H."/>
            <person name="Turgeon B.G."/>
            <person name="Goodwin S.B."/>
            <person name="Spatafora J.W."/>
            <person name="Crous P.W."/>
            <person name="Grigoriev I.V."/>
        </authorList>
    </citation>
    <scope>NUCLEOTIDE SEQUENCE</scope>
    <source>
        <strain evidence="6">CBS 342.82</strain>
    </source>
</reference>
<evidence type="ECO:0000256" key="3">
    <source>
        <dbReference type="SAM" id="MobiDB-lite"/>
    </source>
</evidence>
<feature type="compositionally biased region" description="Low complexity" evidence="3">
    <location>
        <begin position="263"/>
        <end position="277"/>
    </location>
</feature>
<evidence type="ECO:0000259" key="4">
    <source>
        <dbReference type="PROSITE" id="PS50196"/>
    </source>
</evidence>
<evidence type="ECO:0000256" key="1">
    <source>
        <dbReference type="ARBA" id="ARBA00004123"/>
    </source>
</evidence>
<dbReference type="GeneID" id="54363509"/>
<dbReference type="RefSeq" id="XP_033456634.1">
    <property type="nucleotide sequence ID" value="XM_033605709.1"/>
</dbReference>
<dbReference type="OrthoDB" id="185618at2759"/>
<dbReference type="PANTHER" id="PTHR23138">
    <property type="entry name" value="RAN BINDING PROTEIN"/>
    <property type="match status" value="1"/>
</dbReference>
<dbReference type="SMART" id="SM00160">
    <property type="entry name" value="RanBD"/>
    <property type="match status" value="1"/>
</dbReference>
<dbReference type="PANTHER" id="PTHR23138:SF142">
    <property type="entry name" value="RAN-BINDING PROTEIN 3B-RELATED"/>
    <property type="match status" value="1"/>
</dbReference>
<protein>
    <recommendedName>
        <fullName evidence="4">RanBD1 domain-containing protein</fullName>
    </recommendedName>
</protein>
<evidence type="ECO:0000256" key="2">
    <source>
        <dbReference type="ARBA" id="ARBA00023242"/>
    </source>
</evidence>
<feature type="region of interest" description="Disordered" evidence="3">
    <location>
        <begin position="409"/>
        <end position="486"/>
    </location>
</feature>
<dbReference type="InterPro" id="IPR000156">
    <property type="entry name" value="Ran_bind_dom"/>
</dbReference>
<feature type="compositionally biased region" description="Acidic residues" evidence="3">
    <location>
        <begin position="438"/>
        <end position="456"/>
    </location>
</feature>
<proteinExistence type="predicted"/>
<feature type="compositionally biased region" description="Basic and acidic residues" evidence="3">
    <location>
        <begin position="247"/>
        <end position="258"/>
    </location>
</feature>
<feature type="compositionally biased region" description="Basic and acidic residues" evidence="3">
    <location>
        <begin position="31"/>
        <end position="58"/>
    </location>
</feature>
<dbReference type="SUPFAM" id="SSF50729">
    <property type="entry name" value="PH domain-like"/>
    <property type="match status" value="1"/>
</dbReference>
<evidence type="ECO:0000313" key="6">
    <source>
        <dbReference type="RefSeq" id="XP_033456634.1"/>
    </source>
</evidence>
<dbReference type="InterPro" id="IPR011993">
    <property type="entry name" value="PH-like_dom_sf"/>
</dbReference>
<gene>
    <name evidence="6" type="ORF">K489DRAFT_383846</name>
</gene>
<keyword evidence="5" id="KW-1185">Reference proteome</keyword>
<sequence length="612" mass="63693">MTRSTRQQTKAASSEAMVAKQENGSGSDNDSGEKPVREKLQKATIDAEKGSAETDNVKGEVSATSTSHTDTSEQTVDTTAGSVGRLEKKRSHEDMEEGVVEEDSTTQHTRKRSRDGRAEDTDSAGSKRRVAEDEDTDDRNAKSGDQPSTAETSAEQNDEPASAGDSTDDKAKDTTTKEKLEGADQGEQSEPFKGASLKRPGTPENKLETDPEAAIKSITSPKSKRSRHLESSVTDKELNGTAASAESKADAKAREPDAAKGSAPEAAATKDAPPASALPSQSGFGNASSASPFGALGGSKLGTEAKSNSSDSFQKSGFAALAGKPMSGFGSLGATSTGLGNFASGPKDAKSGTKETEAKPLSTFGGALGQKSAFGAAPAGGSVFGSGTTKGGFGAGFGSAGFGALAGAPGGLSSFASGRPAAAPATKTKPAKAFGAPADDEDEEDDNENDDEDEGEGKEGLSTDPEESDPRFFAQESVTGEEEERTEFNNRAKLYYFGLVDGVKQWRERGSGVLRLNVKKPSADEPDAQPQARLLMRADGSHRVVLNTIVKKELKFGDPQGGPPQGGSLLFMGTIPGVEEDNTGKLELLQIRMRQLSTLELYDKIVKLQKAM</sequence>
<keyword evidence="2" id="KW-0539">Nucleus</keyword>
<dbReference type="Pfam" id="PF00638">
    <property type="entry name" value="Ran_BP1"/>
    <property type="match status" value="1"/>
</dbReference>
<feature type="compositionally biased region" description="Polar residues" evidence="3">
    <location>
        <begin position="143"/>
        <end position="155"/>
    </location>
</feature>
<feature type="compositionally biased region" description="Basic and acidic residues" evidence="3">
    <location>
        <begin position="347"/>
        <end position="358"/>
    </location>
</feature>
<feature type="domain" description="RanBD1" evidence="4">
    <location>
        <begin position="462"/>
        <end position="612"/>
    </location>
</feature>
<feature type="compositionally biased region" description="Low complexity" evidence="3">
    <location>
        <begin position="409"/>
        <end position="437"/>
    </location>
</feature>
<feature type="compositionally biased region" description="Polar residues" evidence="3">
    <location>
        <begin position="1"/>
        <end position="12"/>
    </location>
</feature>